<proteinExistence type="predicted"/>
<dbReference type="STRING" id="1380566.A0A179G0M8"/>
<protein>
    <submittedName>
        <fullName evidence="1">Mitochondrial-processing peptidase subunit alpha protein</fullName>
    </submittedName>
</protein>
<dbReference type="GeneID" id="28846714"/>
<dbReference type="Proteomes" id="UP000078397">
    <property type="component" value="Unassembled WGS sequence"/>
</dbReference>
<name>A0A179G0M8_METCM</name>
<dbReference type="AlphaFoldDB" id="A0A179G0M8"/>
<gene>
    <name evidence="1" type="ORF">VFPPC_03190</name>
</gene>
<keyword evidence="2" id="KW-1185">Reference proteome</keyword>
<accession>A0A179G0M8</accession>
<comment type="caution">
    <text evidence="1">The sequence shown here is derived from an EMBL/GenBank/DDBJ whole genome shotgun (WGS) entry which is preliminary data.</text>
</comment>
<dbReference type="OrthoDB" id="5593235at2759"/>
<dbReference type="KEGG" id="pchm:VFPPC_03190"/>
<sequence length="410" mass="46949">MPLNFPLVRRWLVGAGIVFVSLLLFREQLFDATGLRARHHKHLDHDGFASHRQMLSVVREWQKKEGIRKIVGLVFYEKRQEASILDCYLKRNLAKNGGVLDEVIWVHQTSDAKDLAFLDILIQSEVQYSRSPERDDGGDGGTSNSAYDHIEDDSLYIKLDSGIVYIEDGTILSMAHTRAKRSDFYLVSANVVNQPLSSWLHLSLGAVKPYLPDNGTYTMPEGKVNWRTSRLPSWKGSPEFDVDKWILPKNRQHRWLPVTGKKDHILHNTPIVHTVYDAYKDQGKWKWMAAAQQHYSLLENLEKGELSRYKFHLWNYQELGMGTQFIAMTGKDINAAKPIDVADDRQLAVAMPRKIGRPAVADGRGVAAYYSSKDQTEGLKQTDILERYRSFAQEHICKRRILWTPGTDDS</sequence>
<dbReference type="RefSeq" id="XP_018147316.1">
    <property type="nucleotide sequence ID" value="XM_018282720.1"/>
</dbReference>
<evidence type="ECO:0000313" key="2">
    <source>
        <dbReference type="Proteomes" id="UP000078397"/>
    </source>
</evidence>
<organism evidence="1 2">
    <name type="scientific">Pochonia chlamydosporia 170</name>
    <dbReference type="NCBI Taxonomy" id="1380566"/>
    <lineage>
        <taxon>Eukaryota</taxon>
        <taxon>Fungi</taxon>
        <taxon>Dikarya</taxon>
        <taxon>Ascomycota</taxon>
        <taxon>Pezizomycotina</taxon>
        <taxon>Sordariomycetes</taxon>
        <taxon>Hypocreomycetidae</taxon>
        <taxon>Hypocreales</taxon>
        <taxon>Clavicipitaceae</taxon>
        <taxon>Pochonia</taxon>
    </lineage>
</organism>
<dbReference type="EMBL" id="LSBJ02000002">
    <property type="protein sequence ID" value="OAQ70779.1"/>
    <property type="molecule type" value="Genomic_DNA"/>
</dbReference>
<evidence type="ECO:0000313" key="1">
    <source>
        <dbReference type="EMBL" id="OAQ70779.1"/>
    </source>
</evidence>
<reference evidence="1 2" key="1">
    <citation type="journal article" date="2016" name="PLoS Pathog.">
        <title>Biosynthesis of antibiotic leucinostatins in bio-control fungus Purpureocillium lilacinum and their inhibition on phytophthora revealed by genome mining.</title>
        <authorList>
            <person name="Wang G."/>
            <person name="Liu Z."/>
            <person name="Lin R."/>
            <person name="Li E."/>
            <person name="Mao Z."/>
            <person name="Ling J."/>
            <person name="Yang Y."/>
            <person name="Yin W.B."/>
            <person name="Xie B."/>
        </authorList>
    </citation>
    <scope>NUCLEOTIDE SEQUENCE [LARGE SCALE GENOMIC DNA]</scope>
    <source>
        <strain evidence="1">170</strain>
    </source>
</reference>